<dbReference type="SUPFAM" id="SSF143517">
    <property type="entry name" value="TRCF domain-like"/>
    <property type="match status" value="1"/>
</dbReference>
<feature type="domain" description="Helicase ATP-binding" evidence="14">
    <location>
        <begin position="659"/>
        <end position="820"/>
    </location>
</feature>
<dbReference type="SUPFAM" id="SSF52540">
    <property type="entry name" value="P-loop containing nucleoside triphosphate hydrolases"/>
    <property type="match status" value="4"/>
</dbReference>
<dbReference type="Pfam" id="PF00270">
    <property type="entry name" value="DEAD"/>
    <property type="match status" value="1"/>
</dbReference>
<dbReference type="Gene3D" id="3.40.50.11180">
    <property type="match status" value="1"/>
</dbReference>
<dbReference type="InterPro" id="IPR004576">
    <property type="entry name" value="Mfd"/>
</dbReference>
<dbReference type="PANTHER" id="PTHR47964">
    <property type="entry name" value="ATP-DEPENDENT DNA HELICASE HOMOLOG RECG, CHLOROPLASTIC"/>
    <property type="match status" value="1"/>
</dbReference>
<evidence type="ECO:0000256" key="11">
    <source>
        <dbReference type="ARBA" id="ARBA00061399"/>
    </source>
</evidence>
<evidence type="ECO:0000256" key="6">
    <source>
        <dbReference type="ARBA" id="ARBA00022806"/>
    </source>
</evidence>
<dbReference type="FunFam" id="3.40.50.300:FF:000546">
    <property type="entry name" value="Transcription-repair-coupling factor"/>
    <property type="match status" value="1"/>
</dbReference>
<dbReference type="Gene3D" id="3.40.50.300">
    <property type="entry name" value="P-loop containing nucleotide triphosphate hydrolases"/>
    <property type="match status" value="2"/>
</dbReference>
<keyword evidence="5 13" id="KW-0378">Hydrolase</keyword>
<evidence type="ECO:0000256" key="13">
    <source>
        <dbReference type="HAMAP-Rule" id="MF_00969"/>
    </source>
</evidence>
<dbReference type="GO" id="GO:0003684">
    <property type="term" value="F:damaged DNA binding"/>
    <property type="evidence" value="ECO:0007669"/>
    <property type="project" value="InterPro"/>
</dbReference>
<accession>A0A969TW35</accession>
<dbReference type="GO" id="GO:0000716">
    <property type="term" value="P:transcription-coupled nucleotide-excision repair, DNA damage recognition"/>
    <property type="evidence" value="ECO:0007669"/>
    <property type="project" value="UniProtKB-UniRule"/>
</dbReference>
<dbReference type="PANTHER" id="PTHR47964:SF1">
    <property type="entry name" value="ATP-DEPENDENT DNA HELICASE HOMOLOG RECG, CHLOROPLASTIC"/>
    <property type="match status" value="1"/>
</dbReference>
<dbReference type="Gene3D" id="3.90.1150.50">
    <property type="entry name" value="Transcription-repair-coupling factor, D7 domain"/>
    <property type="match status" value="1"/>
</dbReference>
<dbReference type="PROSITE" id="PS51192">
    <property type="entry name" value="HELICASE_ATP_BIND_1"/>
    <property type="match status" value="1"/>
</dbReference>
<dbReference type="InterPro" id="IPR014001">
    <property type="entry name" value="Helicase_ATP-bd"/>
</dbReference>
<dbReference type="PROSITE" id="PS51194">
    <property type="entry name" value="HELICASE_CTER"/>
    <property type="match status" value="1"/>
</dbReference>
<evidence type="ECO:0000256" key="1">
    <source>
        <dbReference type="ARBA" id="ARBA00004496"/>
    </source>
</evidence>
<evidence type="ECO:0000256" key="5">
    <source>
        <dbReference type="ARBA" id="ARBA00022801"/>
    </source>
</evidence>
<evidence type="ECO:0000313" key="16">
    <source>
        <dbReference type="EMBL" id="NJP39025.1"/>
    </source>
</evidence>
<dbReference type="AlphaFoldDB" id="A0A969TW35"/>
<dbReference type="InterPro" id="IPR037235">
    <property type="entry name" value="TRCF-like_C_D7"/>
</dbReference>
<dbReference type="GO" id="GO:0005737">
    <property type="term" value="C:cytoplasm"/>
    <property type="evidence" value="ECO:0007669"/>
    <property type="project" value="UniProtKB-SubCell"/>
</dbReference>
<evidence type="ECO:0000256" key="9">
    <source>
        <dbReference type="ARBA" id="ARBA00023204"/>
    </source>
</evidence>
<sequence length="1205" mass="136382">MSGSDAGADPFEAVGQELEEKVGNALKGFLERLQTSGDLQKLTSGEGDRLISGVTGSSRAAVLASLYEQSGGSQLVVAHNLLQAQKLYDDLLSFVDEEDVHLYPVNELISAEVAVASPELRSQRMEALNHWAENRRGIIVTPAAGVRRLLPPPQMWKDAQLSIETGTDLDLEALLTRLVTLGYHREDMVGAPGEFSVRGGIIDIYPLTETHPVRIELFDTEVDSLRFFDVGSQRSLEQADSVQIGPAREILLTDDEYKRGAEALQDRLDTSIRAAREQAAKNRLAENIGSEIEKLKQQTPFEALYKYMSLLYEKTYTILDYMPEGTRLVVDEPGRAQETMDTLDREEADWQTAMLADGAIPRNLTMSVPWSAVVEAKAPKLYFSLFARQIQGAVLAEHINLQTKSMQQFHGQMNVLKNEVDRWKSNGYAVLFTCASDDRAERLKRVMGDYEMEASIVPPEKPPHPGEARITTAQLTAGFEMPLEKIVVITEEEVFTKKTPKKPKRRQKMSNAERIKSYSELKVGDWVVHVNHGIGKYLGIETLEVGEIHKDYMHISYAGNDKLYVPVEQIDLVQKYVGSEEKDPKLYALGGSEWKKVKRKVRSSVQDIADDLIKLYAEREHSKGYAFTADGPEQREFEAAFPYQETEDQLRTIEEIKVDMERERPMDRLLCGDVGYGKTEVALRAAFKAIMDGKQVAILVPTTILAQQHFETIRERFQDFPINAELLSRFRTRKQLKETSEKLKAGSVDIVVGTHRLLSKDVKFKDLGLLIVDEEQRFGVTHKEKIKQLKANVDVLTLTATPIPRTLHMSMLGVRDLSVIETPPENRFPVQTYVVEYNEALAREAMERELARGGQVYFLYNRVEDIESMADRVQMMVPDATVRFAHGRMTETELESVMMDFLEGEADVLVTTTIIETGVDIPNVNTLLIHNADRMGLSQLYQLRGRVGRSNRIAYAYFTHQRDKVLTEIAEQRLQSMKEFTELGSGFKIAMRDLSIRGAGNLLGAEQHGFIASVGFDLYSQMLKEAIDERKEQIDGGTETAKKEAPPELELDIKSDAYIPERYIGDSRQKIDMYKRFRAVTSLQEVQDLQDEMIDRFGDYPEEVDYLFIISRIKLYAAREGIETIQEKNQNCRVTLSKEATDRTDGSKLFTLVNKLSRSMNLSYENNRIVITIKTKKLEDGDYLSLLEQVISRLPEVSRDAEVKA</sequence>
<dbReference type="Pfam" id="PF17757">
    <property type="entry name" value="UvrB_inter"/>
    <property type="match status" value="1"/>
</dbReference>
<dbReference type="InterPro" id="IPR011545">
    <property type="entry name" value="DEAD/DEAH_box_helicase_dom"/>
</dbReference>
<comment type="function">
    <text evidence="13">Couples transcription and DNA repair by recognizing RNA polymerase (RNAP) stalled at DNA lesions. Mediates ATP-dependent release of RNAP and its truncated transcript from the DNA, and recruitment of nucleotide excision repair machinery to the damaged site.</text>
</comment>
<dbReference type="InterPro" id="IPR027417">
    <property type="entry name" value="P-loop_NTPase"/>
</dbReference>
<evidence type="ECO:0000256" key="4">
    <source>
        <dbReference type="ARBA" id="ARBA00022763"/>
    </source>
</evidence>
<dbReference type="InterPro" id="IPR041471">
    <property type="entry name" value="UvrB_inter"/>
</dbReference>
<dbReference type="SMART" id="SM00982">
    <property type="entry name" value="TRCF"/>
    <property type="match status" value="1"/>
</dbReference>
<dbReference type="InterPro" id="IPR036101">
    <property type="entry name" value="CarD-like/TRCF_RID_sf"/>
</dbReference>
<keyword evidence="6" id="KW-0347">Helicase</keyword>
<protein>
    <recommendedName>
        <fullName evidence="12 13">Transcription-repair-coupling factor</fullName>
        <shortName evidence="13">TRCF</shortName>
        <ecNumber evidence="13">3.6.4.-</ecNumber>
    </recommendedName>
</protein>
<dbReference type="GO" id="GO:0016787">
    <property type="term" value="F:hydrolase activity"/>
    <property type="evidence" value="ECO:0007669"/>
    <property type="project" value="UniProtKB-KW"/>
</dbReference>
<comment type="similarity">
    <text evidence="11 13">In the C-terminal section; belongs to the helicase family. RecG subfamily.</text>
</comment>
<keyword evidence="2 13" id="KW-0963">Cytoplasm</keyword>
<evidence type="ECO:0000256" key="3">
    <source>
        <dbReference type="ARBA" id="ARBA00022741"/>
    </source>
</evidence>
<dbReference type="InterPro" id="IPR003711">
    <property type="entry name" value="CarD-like/TRCF_RID"/>
</dbReference>
<dbReference type="EMBL" id="JAATHJ010000036">
    <property type="protein sequence ID" value="NJP39025.1"/>
    <property type="molecule type" value="Genomic_DNA"/>
</dbReference>
<feature type="domain" description="Helicase C-terminal" evidence="15">
    <location>
        <begin position="833"/>
        <end position="995"/>
    </location>
</feature>
<dbReference type="GO" id="GO:0006355">
    <property type="term" value="P:regulation of DNA-templated transcription"/>
    <property type="evidence" value="ECO:0007669"/>
    <property type="project" value="UniProtKB-UniRule"/>
</dbReference>
<dbReference type="HAMAP" id="MF_00969">
    <property type="entry name" value="TRCF"/>
    <property type="match status" value="1"/>
</dbReference>
<dbReference type="InterPro" id="IPR005118">
    <property type="entry name" value="TRCF_C"/>
</dbReference>
<keyword evidence="17" id="KW-1185">Reference proteome</keyword>
<evidence type="ECO:0000259" key="14">
    <source>
        <dbReference type="PROSITE" id="PS51192"/>
    </source>
</evidence>
<dbReference type="Pfam" id="PF00271">
    <property type="entry name" value="Helicase_C"/>
    <property type="match status" value="1"/>
</dbReference>
<dbReference type="NCBIfam" id="TIGR00580">
    <property type="entry name" value="mfd"/>
    <property type="match status" value="1"/>
</dbReference>
<dbReference type="Pfam" id="PF03461">
    <property type="entry name" value="TRCF"/>
    <property type="match status" value="1"/>
</dbReference>
<dbReference type="SMART" id="SM00490">
    <property type="entry name" value="HELICc"/>
    <property type="match status" value="1"/>
</dbReference>
<dbReference type="SMART" id="SM01058">
    <property type="entry name" value="CarD_TRCF"/>
    <property type="match status" value="1"/>
</dbReference>
<dbReference type="SUPFAM" id="SSF141259">
    <property type="entry name" value="CarD-like"/>
    <property type="match status" value="1"/>
</dbReference>
<comment type="subcellular location">
    <subcellularLocation>
        <location evidence="1 13">Cytoplasm</location>
    </subcellularLocation>
</comment>
<evidence type="ECO:0000256" key="8">
    <source>
        <dbReference type="ARBA" id="ARBA00023125"/>
    </source>
</evidence>
<dbReference type="Gene3D" id="2.40.10.170">
    <property type="match status" value="1"/>
</dbReference>
<organism evidence="16 17">
    <name type="scientific">Alkalicoccus luteus</name>
    <dbReference type="NCBI Taxonomy" id="1237094"/>
    <lineage>
        <taxon>Bacteria</taxon>
        <taxon>Bacillati</taxon>
        <taxon>Bacillota</taxon>
        <taxon>Bacilli</taxon>
        <taxon>Bacillales</taxon>
        <taxon>Bacillaceae</taxon>
        <taxon>Alkalicoccus</taxon>
    </lineage>
</organism>
<keyword evidence="7 13" id="KW-0067">ATP-binding</keyword>
<evidence type="ECO:0000313" key="17">
    <source>
        <dbReference type="Proteomes" id="UP000752012"/>
    </source>
</evidence>
<evidence type="ECO:0000256" key="7">
    <source>
        <dbReference type="ARBA" id="ARBA00022840"/>
    </source>
</evidence>
<dbReference type="Pfam" id="PF02559">
    <property type="entry name" value="CarD_TRCF_RID"/>
    <property type="match status" value="1"/>
</dbReference>
<comment type="similarity">
    <text evidence="10 13">In the N-terminal section; belongs to the UvrB family.</text>
</comment>
<dbReference type="InterPro" id="IPR047112">
    <property type="entry name" value="RecG/Mfd"/>
</dbReference>
<keyword evidence="8 13" id="KW-0238">DNA-binding</keyword>
<dbReference type="InterPro" id="IPR001650">
    <property type="entry name" value="Helicase_C-like"/>
</dbReference>
<dbReference type="Gene3D" id="3.30.2060.10">
    <property type="entry name" value="Penicillin-binding protein 1b domain"/>
    <property type="match status" value="1"/>
</dbReference>
<comment type="caution">
    <text evidence="16">The sequence shown here is derived from an EMBL/GenBank/DDBJ whole genome shotgun (WGS) entry which is preliminary data.</text>
</comment>
<keyword evidence="3 13" id="KW-0547">Nucleotide-binding</keyword>
<dbReference type="Proteomes" id="UP000752012">
    <property type="component" value="Unassembled WGS sequence"/>
</dbReference>
<dbReference type="EC" id="3.6.4.-" evidence="13"/>
<evidence type="ECO:0000256" key="10">
    <source>
        <dbReference type="ARBA" id="ARBA00061104"/>
    </source>
</evidence>
<evidence type="ECO:0000259" key="15">
    <source>
        <dbReference type="PROSITE" id="PS51194"/>
    </source>
</evidence>
<gene>
    <name evidence="13 16" type="primary">mfd</name>
    <name evidence="16" type="ORF">HCN83_15760</name>
</gene>
<evidence type="ECO:0000256" key="2">
    <source>
        <dbReference type="ARBA" id="ARBA00022490"/>
    </source>
</evidence>
<dbReference type="GO" id="GO:0003678">
    <property type="term" value="F:DNA helicase activity"/>
    <property type="evidence" value="ECO:0007669"/>
    <property type="project" value="TreeGrafter"/>
</dbReference>
<evidence type="ECO:0000256" key="12">
    <source>
        <dbReference type="ARBA" id="ARBA00070128"/>
    </source>
</evidence>
<reference evidence="16 17" key="1">
    <citation type="submission" date="2020-03" db="EMBL/GenBank/DDBJ databases">
        <title>Assessment of the enzymatic potential of alkaline-tolerant lipase obtained from Bacillus luteus H11 (technogenic soil) for the bioremediation of saline soils contaminated with petroleum substances.</title>
        <authorList>
            <person name="Kalwasinska A."/>
        </authorList>
    </citation>
    <scope>NUCLEOTIDE SEQUENCE [LARGE SCALE GENOMIC DNA]</scope>
    <source>
        <strain evidence="16 17">H11</strain>
    </source>
</reference>
<keyword evidence="9 13" id="KW-0234">DNA repair</keyword>
<dbReference type="SMART" id="SM00487">
    <property type="entry name" value="DEXDc"/>
    <property type="match status" value="1"/>
</dbReference>
<name>A0A969TW35_9BACI</name>
<dbReference type="GO" id="GO:0005524">
    <property type="term" value="F:ATP binding"/>
    <property type="evidence" value="ECO:0007669"/>
    <property type="project" value="UniProtKB-UniRule"/>
</dbReference>
<dbReference type="CDD" id="cd17991">
    <property type="entry name" value="DEXHc_TRCF"/>
    <property type="match status" value="1"/>
</dbReference>
<keyword evidence="4 13" id="KW-0227">DNA damage</keyword>
<proteinExistence type="inferred from homology"/>